<name>A0A7I7TGL7_9MYCO</name>
<keyword evidence="1" id="KW-1133">Transmembrane helix</keyword>
<dbReference type="KEGG" id="mhev:MHEL_55590"/>
<organism evidence="2 3">
    <name type="scientific">Mycolicibacterium helvum</name>
    <dbReference type="NCBI Taxonomy" id="1534349"/>
    <lineage>
        <taxon>Bacteria</taxon>
        <taxon>Bacillati</taxon>
        <taxon>Actinomycetota</taxon>
        <taxon>Actinomycetes</taxon>
        <taxon>Mycobacteriales</taxon>
        <taxon>Mycobacteriaceae</taxon>
        <taxon>Mycolicibacterium</taxon>
    </lineage>
</organism>
<keyword evidence="1" id="KW-0812">Transmembrane</keyword>
<reference evidence="2 3" key="1">
    <citation type="journal article" date="2019" name="Emerg. Microbes Infect.">
        <title>Comprehensive subspecies identification of 175 nontuberculous mycobacteria species based on 7547 genomic profiles.</title>
        <authorList>
            <person name="Matsumoto Y."/>
            <person name="Kinjo T."/>
            <person name="Motooka D."/>
            <person name="Nabeya D."/>
            <person name="Jung N."/>
            <person name="Uechi K."/>
            <person name="Horii T."/>
            <person name="Iida T."/>
            <person name="Fujita J."/>
            <person name="Nakamura S."/>
        </authorList>
    </citation>
    <scope>NUCLEOTIDE SEQUENCE [LARGE SCALE GENOMIC DNA]</scope>
    <source>
        <strain evidence="2 3">JCM 30396</strain>
    </source>
</reference>
<keyword evidence="1" id="KW-0472">Membrane</keyword>
<sequence>MSFSTHTPGFRLWGLLMFIALGFEFLFGAVAFVYTRRLLRLGALPGSDDLNGYQKALRKLRKDEPMTQDEWNLAERIIDIRRSPLAYSVPATFMTIGIFYVFGSLEYLHGHTPSERTFLGFIPMFTATNLIIQVRKSARLKKRLPKATIVEPVAVG</sequence>
<feature type="transmembrane region" description="Helical" evidence="1">
    <location>
        <begin position="85"/>
        <end position="105"/>
    </location>
</feature>
<accession>A0A7I7TGL7</accession>
<proteinExistence type="predicted"/>
<dbReference type="AlphaFoldDB" id="A0A7I7TGL7"/>
<feature type="transmembrane region" description="Helical" evidence="1">
    <location>
        <begin position="117"/>
        <end position="134"/>
    </location>
</feature>
<evidence type="ECO:0000256" key="1">
    <source>
        <dbReference type="SAM" id="Phobius"/>
    </source>
</evidence>
<dbReference type="EMBL" id="AP022596">
    <property type="protein sequence ID" value="BBY67316.1"/>
    <property type="molecule type" value="Genomic_DNA"/>
</dbReference>
<gene>
    <name evidence="2" type="ORF">MHEL_55590</name>
</gene>
<dbReference type="Proteomes" id="UP000467148">
    <property type="component" value="Chromosome"/>
</dbReference>
<evidence type="ECO:0000313" key="2">
    <source>
        <dbReference type="EMBL" id="BBY67316.1"/>
    </source>
</evidence>
<dbReference type="RefSeq" id="WP_163751304.1">
    <property type="nucleotide sequence ID" value="NZ_AP022596.1"/>
</dbReference>
<keyword evidence="3" id="KW-1185">Reference proteome</keyword>
<feature type="transmembrane region" description="Helical" evidence="1">
    <location>
        <begin position="12"/>
        <end position="34"/>
    </location>
</feature>
<protein>
    <submittedName>
        <fullName evidence="2">Uncharacterized protein</fullName>
    </submittedName>
</protein>
<evidence type="ECO:0000313" key="3">
    <source>
        <dbReference type="Proteomes" id="UP000467148"/>
    </source>
</evidence>